<evidence type="ECO:0000256" key="1">
    <source>
        <dbReference type="ARBA" id="ARBA00022670"/>
    </source>
</evidence>
<feature type="active site" evidence="6">
    <location>
        <position position="216"/>
    </location>
</feature>
<name>A0ABM1EKP4_PRICU</name>
<feature type="binding site" evidence="6">
    <location>
        <position position="225"/>
    </location>
    <ligand>
        <name>Zn(2+)</name>
        <dbReference type="ChEBI" id="CHEBI:29105"/>
        <note>catalytic</note>
    </ligand>
</feature>
<reference evidence="10" key="1">
    <citation type="submission" date="2025-08" db="UniProtKB">
        <authorList>
            <consortium name="RefSeq"/>
        </authorList>
    </citation>
    <scope>IDENTIFICATION</scope>
</reference>
<dbReference type="InterPro" id="IPR001506">
    <property type="entry name" value="Peptidase_M12A"/>
</dbReference>
<feature type="chain" id="PRO_5044955376" description="Metalloendopeptidase" evidence="7">
    <location>
        <begin position="26"/>
        <end position="377"/>
    </location>
</feature>
<dbReference type="GeneID" id="106813208"/>
<protein>
    <recommendedName>
        <fullName evidence="7">Metalloendopeptidase</fullName>
        <ecNumber evidence="7">3.4.24.-</ecNumber>
    </recommendedName>
</protein>
<dbReference type="InterPro" id="IPR024079">
    <property type="entry name" value="MetalloPept_cat_dom_sf"/>
</dbReference>
<dbReference type="Proteomes" id="UP000695022">
    <property type="component" value="Unplaced"/>
</dbReference>
<dbReference type="PANTHER" id="PTHR10127">
    <property type="entry name" value="DISCOIDIN, CUB, EGF, LAMININ , AND ZINC METALLOPROTEASE DOMAIN CONTAINING"/>
    <property type="match status" value="1"/>
</dbReference>
<sequence length="377" mass="43407">MLSHVPSLRYGCLWITLLFISGASCYPPGPIQARLATRGSRVGALQFRQGIVKEKYDNQEKRRISNIMGEIEAILDDKHGLRSSNDSNDVEFDGVLEGDLVINERQAKWMLQAFNTRQKRKLIDNEELRWNISTPIPYLFNPEDFNENEKGIIRWAINHWEQETCIRFKDMGPVVYYTDYILFYKGKGCSSEVGRNGQTQISLNVICISKQIVAHEIGHSLGFWHEQARQDRDDYLDVLWENIQPGKTYNFLTHQTITNDVPYDMSSLMHYLGTDFSKTYPDMLTLKSRDGFLQQVMGGAEKLSFYDAKTANIEYCKDSCRNTKLRRPCEHDSYQDPNDCYSCKCPEGFGGTYCNTAAFSVGGADFAADDRHHMQWR</sequence>
<evidence type="ECO:0000256" key="3">
    <source>
        <dbReference type="ARBA" id="ARBA00022801"/>
    </source>
</evidence>
<comment type="caution">
    <text evidence="6">Lacks conserved residue(s) required for the propagation of feature annotation.</text>
</comment>
<keyword evidence="9" id="KW-1185">Reference proteome</keyword>
<keyword evidence="5 6" id="KW-0482">Metalloprotease</keyword>
<dbReference type="Gene3D" id="3.40.390.10">
    <property type="entry name" value="Collagenase (Catalytic Domain)"/>
    <property type="match status" value="1"/>
</dbReference>
<dbReference type="PROSITE" id="PS00022">
    <property type="entry name" value="EGF_1"/>
    <property type="match status" value="1"/>
</dbReference>
<evidence type="ECO:0000256" key="6">
    <source>
        <dbReference type="PROSITE-ProRule" id="PRU01211"/>
    </source>
</evidence>
<evidence type="ECO:0000256" key="4">
    <source>
        <dbReference type="ARBA" id="ARBA00022833"/>
    </source>
</evidence>
<organism evidence="9 10">
    <name type="scientific">Priapulus caudatus</name>
    <name type="common">Priapulid worm</name>
    <dbReference type="NCBI Taxonomy" id="37621"/>
    <lineage>
        <taxon>Eukaryota</taxon>
        <taxon>Metazoa</taxon>
        <taxon>Ecdysozoa</taxon>
        <taxon>Scalidophora</taxon>
        <taxon>Priapulida</taxon>
        <taxon>Priapulimorpha</taxon>
        <taxon>Priapulimorphida</taxon>
        <taxon>Priapulidae</taxon>
        <taxon>Priapulus</taxon>
    </lineage>
</organism>
<evidence type="ECO:0000256" key="2">
    <source>
        <dbReference type="ARBA" id="ARBA00022723"/>
    </source>
</evidence>
<dbReference type="SMART" id="SM00235">
    <property type="entry name" value="ZnMc"/>
    <property type="match status" value="1"/>
</dbReference>
<keyword evidence="7" id="KW-0732">Signal</keyword>
<proteinExistence type="predicted"/>
<evidence type="ECO:0000256" key="7">
    <source>
        <dbReference type="RuleBase" id="RU361183"/>
    </source>
</evidence>
<evidence type="ECO:0000256" key="5">
    <source>
        <dbReference type="ARBA" id="ARBA00023049"/>
    </source>
</evidence>
<dbReference type="PROSITE" id="PS51864">
    <property type="entry name" value="ASTACIN"/>
    <property type="match status" value="1"/>
</dbReference>
<dbReference type="PROSITE" id="PS01186">
    <property type="entry name" value="EGF_2"/>
    <property type="match status" value="1"/>
</dbReference>
<dbReference type="SUPFAM" id="SSF55486">
    <property type="entry name" value="Metalloproteases ('zincins'), catalytic domain"/>
    <property type="match status" value="1"/>
</dbReference>
<feature type="signal peptide" evidence="7">
    <location>
        <begin position="1"/>
        <end position="25"/>
    </location>
</feature>
<evidence type="ECO:0000259" key="8">
    <source>
        <dbReference type="PROSITE" id="PS51864"/>
    </source>
</evidence>
<dbReference type="InterPro" id="IPR006026">
    <property type="entry name" value="Peptidase_Metallo"/>
</dbReference>
<evidence type="ECO:0000313" key="10">
    <source>
        <dbReference type="RefSeq" id="XP_014672765.1"/>
    </source>
</evidence>
<accession>A0ABM1EKP4</accession>
<gene>
    <name evidence="10" type="primary">LOC106813208</name>
</gene>
<feature type="binding site" evidence="6">
    <location>
        <position position="219"/>
    </location>
    <ligand>
        <name>Zn(2+)</name>
        <dbReference type="ChEBI" id="CHEBI:29105"/>
        <note>catalytic</note>
    </ligand>
</feature>
<dbReference type="InterPro" id="IPR000742">
    <property type="entry name" value="EGF"/>
</dbReference>
<keyword evidence="4 6" id="KW-0862">Zinc</keyword>
<dbReference type="Pfam" id="PF01400">
    <property type="entry name" value="Astacin"/>
    <property type="match status" value="1"/>
</dbReference>
<dbReference type="EC" id="3.4.24.-" evidence="7"/>
<keyword evidence="2 6" id="KW-0479">Metal-binding</keyword>
<dbReference type="PANTHER" id="PTHR10127:SF780">
    <property type="entry name" value="METALLOENDOPEPTIDASE"/>
    <property type="match status" value="1"/>
</dbReference>
<dbReference type="PRINTS" id="PR00480">
    <property type="entry name" value="ASTACIN"/>
</dbReference>
<dbReference type="InterPro" id="IPR034035">
    <property type="entry name" value="Astacin-like_dom"/>
</dbReference>
<keyword evidence="3 6" id="KW-0378">Hydrolase</keyword>
<dbReference type="RefSeq" id="XP_014672765.1">
    <property type="nucleotide sequence ID" value="XM_014817279.1"/>
</dbReference>
<feature type="binding site" evidence="6">
    <location>
        <position position="215"/>
    </location>
    <ligand>
        <name>Zn(2+)</name>
        <dbReference type="ChEBI" id="CHEBI:29105"/>
        <note>catalytic</note>
    </ligand>
</feature>
<feature type="domain" description="Peptidase M12A" evidence="8">
    <location>
        <begin position="120"/>
        <end position="317"/>
    </location>
</feature>
<comment type="cofactor">
    <cofactor evidence="6 7">
        <name>Zn(2+)</name>
        <dbReference type="ChEBI" id="CHEBI:29105"/>
    </cofactor>
    <text evidence="6 7">Binds 1 zinc ion per subunit.</text>
</comment>
<dbReference type="CDD" id="cd04280">
    <property type="entry name" value="ZnMc_astacin_like"/>
    <property type="match status" value="1"/>
</dbReference>
<keyword evidence="1 6" id="KW-0645">Protease</keyword>
<evidence type="ECO:0000313" key="9">
    <source>
        <dbReference type="Proteomes" id="UP000695022"/>
    </source>
</evidence>